<keyword evidence="6" id="KW-1185">Reference proteome</keyword>
<sequence length="249" mass="29221">MKDNFSSQSDQYAKYRPKYPAELFEYLNTLVINKEKAWDCGTGNGQVAQELVTSYTTVYATDISQSQIDNAWPSKQIIYSVQPAEKTNFKDNLFDLIIVAQAIHWFDFERFYAEVQRTAKEKAVFVALGYGRITISEEIDALISHFYTDVIGEYWDNERKYIDENYKTIPFPFDEIATPHFTNTQHWSLEHLIGYLNTWSAVKHYMKQNQVNPILELETKLEKIWGTEKMRKVHFPILLRVGYVNQKSL</sequence>
<keyword evidence="3 5" id="KW-0808">Transferase</keyword>
<keyword evidence="2 5" id="KW-0489">Methyltransferase</keyword>
<dbReference type="InterPro" id="IPR029063">
    <property type="entry name" value="SAM-dependent_MTases_sf"/>
</dbReference>
<dbReference type="RefSeq" id="WP_140995989.1">
    <property type="nucleotide sequence ID" value="NZ_VDCZ01000001.1"/>
</dbReference>
<proteinExistence type="inferred from homology"/>
<name>A0A6I4IDB0_9FLAO</name>
<evidence type="ECO:0000256" key="2">
    <source>
        <dbReference type="ARBA" id="ARBA00022603"/>
    </source>
</evidence>
<dbReference type="AlphaFoldDB" id="A0A6I4IDB0"/>
<dbReference type="CDD" id="cd02440">
    <property type="entry name" value="AdoMet_MTases"/>
    <property type="match status" value="1"/>
</dbReference>
<dbReference type="PANTHER" id="PTHR44942:SF4">
    <property type="entry name" value="METHYLTRANSFERASE TYPE 11 DOMAIN-CONTAINING PROTEIN"/>
    <property type="match status" value="1"/>
</dbReference>
<dbReference type="InterPro" id="IPR013216">
    <property type="entry name" value="Methyltransf_11"/>
</dbReference>
<dbReference type="GO" id="GO:0032259">
    <property type="term" value="P:methylation"/>
    <property type="evidence" value="ECO:0007669"/>
    <property type="project" value="UniProtKB-KW"/>
</dbReference>
<dbReference type="OrthoDB" id="9797252at2"/>
<dbReference type="GO" id="GO:0008757">
    <property type="term" value="F:S-adenosylmethionine-dependent methyltransferase activity"/>
    <property type="evidence" value="ECO:0007669"/>
    <property type="project" value="InterPro"/>
</dbReference>
<comment type="caution">
    <text evidence="5">The sequence shown here is derived from an EMBL/GenBank/DDBJ whole genome shotgun (WGS) entry which is preliminary data.</text>
</comment>
<evidence type="ECO:0000259" key="4">
    <source>
        <dbReference type="Pfam" id="PF08241"/>
    </source>
</evidence>
<evidence type="ECO:0000313" key="6">
    <source>
        <dbReference type="Proteomes" id="UP000431264"/>
    </source>
</evidence>
<comment type="similarity">
    <text evidence="1">Belongs to the methyltransferase superfamily.</text>
</comment>
<protein>
    <submittedName>
        <fullName evidence="5">Methyltransferase domain-containing protein</fullName>
    </submittedName>
</protein>
<feature type="domain" description="Methyltransferase type 11" evidence="4">
    <location>
        <begin position="39"/>
        <end position="126"/>
    </location>
</feature>
<reference evidence="6" key="1">
    <citation type="submission" date="2019-05" db="EMBL/GenBank/DDBJ databases">
        <title>Flavobacterium profundi sp. nov., isolated from a deep-sea seamount.</title>
        <authorList>
            <person name="Zhang D.-C."/>
        </authorList>
    </citation>
    <scope>NUCLEOTIDE SEQUENCE [LARGE SCALE GENOMIC DNA]</scope>
    <source>
        <strain evidence="6">TP390</strain>
    </source>
</reference>
<dbReference type="Proteomes" id="UP000431264">
    <property type="component" value="Unassembled WGS sequence"/>
</dbReference>
<dbReference type="Pfam" id="PF08241">
    <property type="entry name" value="Methyltransf_11"/>
    <property type="match status" value="1"/>
</dbReference>
<dbReference type="EMBL" id="WQLW01000001">
    <property type="protein sequence ID" value="MVO07564.1"/>
    <property type="molecule type" value="Genomic_DNA"/>
</dbReference>
<evidence type="ECO:0000313" key="5">
    <source>
        <dbReference type="EMBL" id="MVO07564.1"/>
    </source>
</evidence>
<evidence type="ECO:0000256" key="3">
    <source>
        <dbReference type="ARBA" id="ARBA00022679"/>
    </source>
</evidence>
<dbReference type="InterPro" id="IPR051052">
    <property type="entry name" value="Diverse_substrate_MTase"/>
</dbReference>
<organism evidence="5 6">
    <name type="scientific">Flavobacterium profundi</name>
    <dbReference type="NCBI Taxonomy" id="1774945"/>
    <lineage>
        <taxon>Bacteria</taxon>
        <taxon>Pseudomonadati</taxon>
        <taxon>Bacteroidota</taxon>
        <taxon>Flavobacteriia</taxon>
        <taxon>Flavobacteriales</taxon>
        <taxon>Flavobacteriaceae</taxon>
        <taxon>Flavobacterium</taxon>
    </lineage>
</organism>
<gene>
    <name evidence="5" type="ORF">GOQ30_00130</name>
</gene>
<dbReference type="PANTHER" id="PTHR44942">
    <property type="entry name" value="METHYLTRANSF_11 DOMAIN-CONTAINING PROTEIN"/>
    <property type="match status" value="1"/>
</dbReference>
<dbReference type="SUPFAM" id="SSF53335">
    <property type="entry name" value="S-adenosyl-L-methionine-dependent methyltransferases"/>
    <property type="match status" value="1"/>
</dbReference>
<evidence type="ECO:0000256" key="1">
    <source>
        <dbReference type="ARBA" id="ARBA00008361"/>
    </source>
</evidence>
<accession>A0A6I4IDB0</accession>
<dbReference type="Gene3D" id="3.40.50.150">
    <property type="entry name" value="Vaccinia Virus protein VP39"/>
    <property type="match status" value="1"/>
</dbReference>